<dbReference type="HOGENOM" id="CLU_027371_0_0_1"/>
<dbReference type="GO" id="GO:0008270">
    <property type="term" value="F:zinc ion binding"/>
    <property type="evidence" value="ECO:0007669"/>
    <property type="project" value="InterPro"/>
</dbReference>
<evidence type="ECO:0000259" key="3">
    <source>
        <dbReference type="PROSITE" id="PS50048"/>
    </source>
</evidence>
<dbReference type="GO" id="GO:0001228">
    <property type="term" value="F:DNA-binding transcription activator activity, RNA polymerase II-specific"/>
    <property type="evidence" value="ECO:0007669"/>
    <property type="project" value="TreeGrafter"/>
</dbReference>
<dbReference type="InterPro" id="IPR053157">
    <property type="entry name" value="Sterol_Uptake_Regulator"/>
</dbReference>
<dbReference type="AlphaFoldDB" id="A0A024RYF4"/>
<dbReference type="Proteomes" id="UP000024376">
    <property type="component" value="Unassembled WGS sequence"/>
</dbReference>
<evidence type="ECO:0000313" key="5">
    <source>
        <dbReference type="Proteomes" id="UP000024376"/>
    </source>
</evidence>
<dbReference type="SUPFAM" id="SSF57701">
    <property type="entry name" value="Zn2/Cys6 DNA-binding domain"/>
    <property type="match status" value="1"/>
</dbReference>
<keyword evidence="1" id="KW-0539">Nucleus</keyword>
<dbReference type="PANTHER" id="PTHR47784">
    <property type="entry name" value="STEROL UPTAKE CONTROL PROTEIN 2"/>
    <property type="match status" value="1"/>
</dbReference>
<dbReference type="SMART" id="SM00066">
    <property type="entry name" value="GAL4"/>
    <property type="match status" value="1"/>
</dbReference>
<dbReference type="PROSITE" id="PS00463">
    <property type="entry name" value="ZN2_CY6_FUNGAL_1"/>
    <property type="match status" value="1"/>
</dbReference>
<protein>
    <recommendedName>
        <fullName evidence="3">Zn(2)-C6 fungal-type domain-containing protein</fullName>
    </recommendedName>
</protein>
<name>A0A024RYF4_HYPJR</name>
<feature type="domain" description="Zn(2)-C6 fungal-type" evidence="3">
    <location>
        <begin position="53"/>
        <end position="83"/>
    </location>
</feature>
<dbReference type="PROSITE" id="PS50048">
    <property type="entry name" value="ZN2_CY6_FUNGAL_2"/>
    <property type="match status" value="1"/>
</dbReference>
<accession>A0A024RYF4</accession>
<reference evidence="5" key="1">
    <citation type="journal article" date="2013" name="Ind. Biotechnol.">
        <title>Comparative genomics analysis of Trichoderma reesei strains.</title>
        <authorList>
            <person name="Koike H."/>
            <person name="Aerts A."/>
            <person name="LaButti K."/>
            <person name="Grigoriev I.V."/>
            <person name="Baker S.E."/>
        </authorList>
    </citation>
    <scope>NUCLEOTIDE SEQUENCE [LARGE SCALE GENOMIC DNA]</scope>
    <source>
        <strain evidence="5">ATCC 56765 / BCRC 32924 / NRRL 11460 / Rut C-30</strain>
    </source>
</reference>
<dbReference type="InterPro" id="IPR001138">
    <property type="entry name" value="Zn2Cys6_DnaBD"/>
</dbReference>
<evidence type="ECO:0000313" key="4">
    <source>
        <dbReference type="EMBL" id="ETR96966.1"/>
    </source>
</evidence>
<dbReference type="KEGG" id="trr:M419DRAFT_92887"/>
<proteinExistence type="predicted"/>
<dbReference type="OrthoDB" id="416217at2759"/>
<dbReference type="InterPro" id="IPR021858">
    <property type="entry name" value="Fun_TF"/>
</dbReference>
<dbReference type="PANTHER" id="PTHR47784:SF7">
    <property type="entry name" value="ZN(II)2CYS6 TRANSCRIPTION FACTOR (EUROFUNG)"/>
    <property type="match status" value="1"/>
</dbReference>
<feature type="region of interest" description="Disordered" evidence="2">
    <location>
        <begin position="1"/>
        <end position="44"/>
    </location>
</feature>
<evidence type="ECO:0000256" key="2">
    <source>
        <dbReference type="SAM" id="MobiDB-lite"/>
    </source>
</evidence>
<dbReference type="EMBL" id="KI911181">
    <property type="protein sequence ID" value="ETR96966.1"/>
    <property type="molecule type" value="Genomic_DNA"/>
</dbReference>
<feature type="compositionally biased region" description="Low complexity" evidence="2">
    <location>
        <begin position="25"/>
        <end position="35"/>
    </location>
</feature>
<gene>
    <name evidence="4" type="ORF">M419DRAFT_92887</name>
</gene>
<sequence length="435" mass="48501">MPQPQHSRSPNPSDDSSVDLHDSPSSDPASSTAVVRKPGKPLSRRGHFKSRLGCFNCKRRRVKCNEVRPFCSPCCRLGLNCSYPTPAPSSTTTTSSSLSSSSSSSFFSSSSSSSSASSSLPPRATLSSIALEDLRFYHQFLLAAFPTLPLKAKDVWMDAAAMSHQYDYLAHAVLGLGASHLSQHGNVDYTSQALQHRVTAMKLVNQQLDHPPTRPADADALMAAVICLVAQSSLMPDSMIDYITTTRGGNLVASTIITNYEMSIFKYFTPREHDRSLERLISEQPRNYEVIQGFATSALRLRPLCQTPNEVAYCDCLVKCVDNLRTSCLAAWREFVTLFVMPTTFSNQDFMAFVDSENYTGHLLIIHMFLLDYVLGNACLSKAEEPEYPGRKFVIINWTKDLAQRLPPSYRKYTEWPLEYCQILAERDARYLLSP</sequence>
<dbReference type="CDD" id="cd00067">
    <property type="entry name" value="GAL4"/>
    <property type="match status" value="1"/>
</dbReference>
<dbReference type="Pfam" id="PF11951">
    <property type="entry name" value="Fungal_trans_2"/>
    <property type="match status" value="1"/>
</dbReference>
<dbReference type="InterPro" id="IPR036864">
    <property type="entry name" value="Zn2-C6_fun-type_DNA-bd_sf"/>
</dbReference>
<feature type="compositionally biased region" description="Polar residues" evidence="2">
    <location>
        <begin position="1"/>
        <end position="15"/>
    </location>
</feature>
<evidence type="ECO:0000256" key="1">
    <source>
        <dbReference type="ARBA" id="ARBA00023242"/>
    </source>
</evidence>
<organism evidence="4 5">
    <name type="scientific">Hypocrea jecorina (strain ATCC 56765 / BCRC 32924 / NRRL 11460 / Rut C-30)</name>
    <name type="common">Trichoderma reesei</name>
    <dbReference type="NCBI Taxonomy" id="1344414"/>
    <lineage>
        <taxon>Eukaryota</taxon>
        <taxon>Fungi</taxon>
        <taxon>Dikarya</taxon>
        <taxon>Ascomycota</taxon>
        <taxon>Pezizomycotina</taxon>
        <taxon>Sordariomycetes</taxon>
        <taxon>Hypocreomycetidae</taxon>
        <taxon>Hypocreales</taxon>
        <taxon>Hypocreaceae</taxon>
        <taxon>Trichoderma</taxon>
    </lineage>
</organism>
<dbReference type="Pfam" id="PF00172">
    <property type="entry name" value="Zn_clus"/>
    <property type="match status" value="1"/>
</dbReference>
<dbReference type="Gene3D" id="4.10.240.10">
    <property type="entry name" value="Zn(2)-C6 fungal-type DNA-binding domain"/>
    <property type="match status" value="1"/>
</dbReference>